<protein>
    <submittedName>
        <fullName evidence="1">Uncharacterized protein</fullName>
    </submittedName>
</protein>
<dbReference type="EMBL" id="MHMV01000015">
    <property type="protein sequence ID" value="OGZ34662.1"/>
    <property type="molecule type" value="Genomic_DNA"/>
</dbReference>
<reference evidence="1 2" key="1">
    <citation type="journal article" date="2016" name="Nat. Commun.">
        <title>Thousands of microbial genomes shed light on interconnected biogeochemical processes in an aquifer system.</title>
        <authorList>
            <person name="Anantharaman K."/>
            <person name="Brown C.T."/>
            <person name="Hug L.A."/>
            <person name="Sharon I."/>
            <person name="Castelle C.J."/>
            <person name="Probst A.J."/>
            <person name="Thomas B.C."/>
            <person name="Singh A."/>
            <person name="Wilkins M.J."/>
            <person name="Karaoz U."/>
            <person name="Brodie E.L."/>
            <person name="Williams K.H."/>
            <person name="Hubbard S.S."/>
            <person name="Banfield J.F."/>
        </authorList>
    </citation>
    <scope>NUCLEOTIDE SEQUENCE [LARGE SCALE GENOMIC DNA]</scope>
</reference>
<name>A0A1G2FA70_9BACT</name>
<sequence length="73" mass="8063">MVTVGALFGAYQIAVRKREEARDEGDYKKLNNYGTAFAACIALEEILKTCRVEIELPPQALTVIVPLLATLPR</sequence>
<organism evidence="1 2">
    <name type="scientific">Candidatus Portnoybacteria bacterium RBG_13_41_18</name>
    <dbReference type="NCBI Taxonomy" id="1801991"/>
    <lineage>
        <taxon>Bacteria</taxon>
        <taxon>Candidatus Portnoyibacteriota</taxon>
    </lineage>
</organism>
<accession>A0A1G2FA70</accession>
<dbReference type="Proteomes" id="UP000177725">
    <property type="component" value="Unassembled WGS sequence"/>
</dbReference>
<evidence type="ECO:0000313" key="1">
    <source>
        <dbReference type="EMBL" id="OGZ34662.1"/>
    </source>
</evidence>
<proteinExistence type="predicted"/>
<evidence type="ECO:0000313" key="2">
    <source>
        <dbReference type="Proteomes" id="UP000177725"/>
    </source>
</evidence>
<gene>
    <name evidence="1" type="ORF">A2174_02530</name>
</gene>
<dbReference type="AlphaFoldDB" id="A0A1G2FA70"/>
<comment type="caution">
    <text evidence="1">The sequence shown here is derived from an EMBL/GenBank/DDBJ whole genome shotgun (WGS) entry which is preliminary data.</text>
</comment>